<name>A0ABY5H0V3_9GAMM</name>
<dbReference type="Pfam" id="PF07963">
    <property type="entry name" value="N_methyl"/>
    <property type="match status" value="1"/>
</dbReference>
<dbReference type="InterPro" id="IPR012902">
    <property type="entry name" value="N_methyl_site"/>
</dbReference>
<feature type="transmembrane region" description="Helical" evidence="1">
    <location>
        <begin position="12"/>
        <end position="37"/>
    </location>
</feature>
<dbReference type="NCBIfam" id="TIGR02532">
    <property type="entry name" value="IV_pilin_GFxxxE"/>
    <property type="match status" value="1"/>
</dbReference>
<keyword evidence="3" id="KW-1185">Reference proteome</keyword>
<evidence type="ECO:0000256" key="1">
    <source>
        <dbReference type="SAM" id="Phobius"/>
    </source>
</evidence>
<evidence type="ECO:0000313" key="3">
    <source>
        <dbReference type="Proteomes" id="UP001059950"/>
    </source>
</evidence>
<evidence type="ECO:0000313" key="2">
    <source>
        <dbReference type="EMBL" id="UTW05639.1"/>
    </source>
</evidence>
<dbReference type="EMBL" id="CP073345">
    <property type="protein sequence ID" value="UTW05639.1"/>
    <property type="molecule type" value="Genomic_DNA"/>
</dbReference>
<accession>A0ABY5H0V3</accession>
<keyword evidence="1" id="KW-1133">Transmembrane helix</keyword>
<sequence length="223" mass="24251">MMHKSYRSGEYGFTLIELMIGLLIGLIVLSGATYIFLITVKSSRDVMYSARLNQELAAAVSIIAGDMRRAGAWRQVAGNSSPYSDIGMDFKVVSGANCVLYNYDADGSGAIGTTEYHGVRLLNSVLELKSSGTDMSNCTSGQWDPITDDNFMTITEATFLDQSVCTVITSTTSSAACPAAVGTDEVRSVRELDFTISAEVKNDTSWKKTVQESVRIRNDFYAH</sequence>
<protein>
    <submittedName>
        <fullName evidence="2">Prepilin-type N-terminal cleavage/methylation domain-containing protein</fullName>
    </submittedName>
</protein>
<dbReference type="PROSITE" id="PS00018">
    <property type="entry name" value="EF_HAND_1"/>
    <property type="match status" value="1"/>
</dbReference>
<dbReference type="Proteomes" id="UP001059950">
    <property type="component" value="Plasmid unnamed"/>
</dbReference>
<gene>
    <name evidence="2" type="ORF">KDX31_19805</name>
</gene>
<keyword evidence="1" id="KW-0472">Membrane</keyword>
<keyword evidence="1" id="KW-0812">Transmembrane</keyword>
<keyword evidence="2" id="KW-0614">Plasmid</keyword>
<dbReference type="InterPro" id="IPR018247">
    <property type="entry name" value="EF_Hand_1_Ca_BS"/>
</dbReference>
<proteinExistence type="predicted"/>
<reference evidence="2" key="1">
    <citation type="submission" date="2021-04" db="EMBL/GenBank/DDBJ databases">
        <title>Oceanospirillales bacteria with DddD are important DMSP degraders in coastal seawater.</title>
        <authorList>
            <person name="Liu J."/>
        </authorList>
    </citation>
    <scope>NUCLEOTIDE SEQUENCE</scope>
    <source>
        <strain evidence="2">GY6</strain>
        <plasmid evidence="2">unnamed</plasmid>
    </source>
</reference>
<organism evidence="2 3">
    <name type="scientific">Amphritea atlantica</name>
    <dbReference type="NCBI Taxonomy" id="355243"/>
    <lineage>
        <taxon>Bacteria</taxon>
        <taxon>Pseudomonadati</taxon>
        <taxon>Pseudomonadota</taxon>
        <taxon>Gammaproteobacteria</taxon>
        <taxon>Oceanospirillales</taxon>
        <taxon>Oceanospirillaceae</taxon>
        <taxon>Amphritea</taxon>
    </lineage>
</organism>
<geneLocation type="plasmid" evidence="2 3">
    <name>unnamed</name>
</geneLocation>